<dbReference type="KEGG" id="bvv:BHK69_21740"/>
<protein>
    <recommendedName>
        <fullName evidence="1">Polysaccharide pyruvyl transferase domain-containing protein</fullName>
    </recommendedName>
</protein>
<keyword evidence="3" id="KW-1185">Reference proteome</keyword>
<evidence type="ECO:0000313" key="3">
    <source>
        <dbReference type="Proteomes" id="UP000094969"/>
    </source>
</evidence>
<reference evidence="2 3" key="1">
    <citation type="journal article" date="2015" name="Antonie Van Leeuwenhoek">
        <title>Bosea vaviloviae sp. nov., a new species of slow-growing rhizobia isolated from nodules of the relict species Vavilovia formosa (Stev.) Fed.</title>
        <authorList>
            <person name="Safronova V.I."/>
            <person name="Kuznetsova I.G."/>
            <person name="Sazanova A.L."/>
            <person name="Kimeklis A.K."/>
            <person name="Belimov A.A."/>
            <person name="Andronov E.E."/>
            <person name="Pinaev A.G."/>
            <person name="Chizhevskaya E.P."/>
            <person name="Pukhaev A.R."/>
            <person name="Popov K.P."/>
            <person name="Willems A."/>
            <person name="Tikhonovich I.A."/>
        </authorList>
    </citation>
    <scope>NUCLEOTIDE SEQUENCE [LARGE SCALE GENOMIC DNA]</scope>
    <source>
        <strain evidence="2 3">Vaf18</strain>
    </source>
</reference>
<proteinExistence type="predicted"/>
<dbReference type="InterPro" id="IPR007345">
    <property type="entry name" value="Polysacch_pyruvyl_Trfase"/>
</dbReference>
<dbReference type="Pfam" id="PF04230">
    <property type="entry name" value="PS_pyruv_trans"/>
    <property type="match status" value="1"/>
</dbReference>
<name>A0A1D7U5V4_9HYPH</name>
<dbReference type="Proteomes" id="UP000094969">
    <property type="component" value="Chromosome"/>
</dbReference>
<dbReference type="EMBL" id="CP017147">
    <property type="protein sequence ID" value="AOO82712.1"/>
    <property type="molecule type" value="Genomic_DNA"/>
</dbReference>
<sequence length="486" mass="54142">MNAPVLNLATASSTGQAVKILRATTNEIVVSASRRPEGGWPDLRLLLDGQDYATIHPGSLVPGDATVAELTIPLPRLPDGRPHSVAVMDAATGALAPGSYLRPVATTKALRALVIYPAGEVYDHDKVRWYRAPMEKLLSDYFNIGDMIVYDSTLKLLRYAHLEPMKIMNPTEADIERYASEFDYVFVRGSNFIHEKMEWFRAVEVLERVKLPVYAIGVGAQASLNRAIELSEGSKRFWSIVGDRCAAIGVRGAFSAETLRHNGVKNVEVVGCPSIFRTRNRDLAIKIPDQREIRKVAFSLRREFDSSYTANPETYIRNQRQALLKVDSQSDMVMSSHGEQEEKAFFLRDDAAKAKAVAEFVHSGWWDGPDDARMREIYEKKLFSFFDVERYDEFAAGLDLAVGYRVHGVLPAVAHGVPGVLVAYDTRSQELAETLKIPVVPEAALAEGGWRAVYQEAALNALSKSYAQSYDRMRNFLATNGVPHRM</sequence>
<dbReference type="RefSeq" id="WP_069691918.1">
    <property type="nucleotide sequence ID" value="NZ_CP017147.1"/>
</dbReference>
<gene>
    <name evidence="2" type="ORF">BHK69_21740</name>
</gene>
<feature type="domain" description="Polysaccharide pyruvyl transferase" evidence="1">
    <location>
        <begin position="143"/>
        <end position="425"/>
    </location>
</feature>
<accession>A0A1D7U5V4</accession>
<evidence type="ECO:0000313" key="2">
    <source>
        <dbReference type="EMBL" id="AOO82712.1"/>
    </source>
</evidence>
<evidence type="ECO:0000259" key="1">
    <source>
        <dbReference type="Pfam" id="PF04230"/>
    </source>
</evidence>
<dbReference type="STRING" id="1526658.BHK69_21740"/>
<dbReference type="AlphaFoldDB" id="A0A1D7U5V4"/>
<organism evidence="2 3">
    <name type="scientific">Bosea vaviloviae</name>
    <dbReference type="NCBI Taxonomy" id="1526658"/>
    <lineage>
        <taxon>Bacteria</taxon>
        <taxon>Pseudomonadati</taxon>
        <taxon>Pseudomonadota</taxon>
        <taxon>Alphaproteobacteria</taxon>
        <taxon>Hyphomicrobiales</taxon>
        <taxon>Boseaceae</taxon>
        <taxon>Bosea</taxon>
    </lineage>
</organism>
<dbReference type="OrthoDB" id="9767435at2"/>